<organism evidence="1 2">
    <name type="scientific">Nitrospirillum iridis</name>
    <dbReference type="NCBI Taxonomy" id="765888"/>
    <lineage>
        <taxon>Bacteria</taxon>
        <taxon>Pseudomonadati</taxon>
        <taxon>Pseudomonadota</taxon>
        <taxon>Alphaproteobacteria</taxon>
        <taxon>Rhodospirillales</taxon>
        <taxon>Azospirillaceae</taxon>
        <taxon>Nitrospirillum</taxon>
    </lineage>
</organism>
<reference evidence="1 2" key="1">
    <citation type="submission" date="2020-08" db="EMBL/GenBank/DDBJ databases">
        <title>Genomic Encyclopedia of Type Strains, Phase IV (KMG-IV): sequencing the most valuable type-strain genomes for metagenomic binning, comparative biology and taxonomic classification.</title>
        <authorList>
            <person name="Goeker M."/>
        </authorList>
    </citation>
    <scope>NUCLEOTIDE SEQUENCE [LARGE SCALE GENOMIC DNA]</scope>
    <source>
        <strain evidence="1 2">DSM 22198</strain>
    </source>
</reference>
<evidence type="ECO:0000313" key="2">
    <source>
        <dbReference type="Proteomes" id="UP000539175"/>
    </source>
</evidence>
<evidence type="ECO:0008006" key="3">
    <source>
        <dbReference type="Google" id="ProtNLM"/>
    </source>
</evidence>
<dbReference type="SUPFAM" id="SSF53795">
    <property type="entry name" value="PEP carboxykinase-like"/>
    <property type="match status" value="1"/>
</dbReference>
<proteinExistence type="predicted"/>
<dbReference type="AlphaFoldDB" id="A0A7X0EAN1"/>
<dbReference type="InterPro" id="IPR027417">
    <property type="entry name" value="P-loop_NTPase"/>
</dbReference>
<accession>A0A7X0EAN1</accession>
<dbReference type="Proteomes" id="UP000539175">
    <property type="component" value="Unassembled WGS sequence"/>
</dbReference>
<name>A0A7X0EAN1_9PROT</name>
<dbReference type="Gene3D" id="3.40.50.300">
    <property type="entry name" value="P-loop containing nucleotide triphosphate hydrolases"/>
    <property type="match status" value="1"/>
</dbReference>
<keyword evidence="2" id="KW-1185">Reference proteome</keyword>
<gene>
    <name evidence="1" type="ORF">FHS74_000191</name>
</gene>
<sequence>MGSRDPIPLVSPPVPPVVPLRGGRILLLSRGQGMVILCDDEGRDDTLDGLCAADLPAPVAPSCPPSWPPSWQVAAAQSVLWTLVLDCPRGKVLVRGRVPSPGDLPLRLGPLVTATDGAAPAWTIDLTADGDDLALWVDGEYRASADGANLAVCELLGLLAELNTAPGPVVLLTHAAGLVVKGHPLLLAAPSSGGKTTLATALLGRGATLLSDDTIAVAADHSLAGVATALRIRAGGADLLAPWLGPAPRSAPAGEPRFVAPRTVGRTAAAAGPAAAVILLDHAPGLRPTLTPLTTAEGLMALVGAGASLVGGPNLPRARALARWADATPFLWMSYDTLHQGAEILEAVAAALAGGLPVADAAAVAGQSQPAGASAT</sequence>
<protein>
    <recommendedName>
        <fullName evidence="3">Hpr(Ser) kinase/phosphatase</fullName>
    </recommendedName>
</protein>
<dbReference type="EMBL" id="JACIIZ010000001">
    <property type="protein sequence ID" value="MBB6249658.1"/>
    <property type="molecule type" value="Genomic_DNA"/>
</dbReference>
<evidence type="ECO:0000313" key="1">
    <source>
        <dbReference type="EMBL" id="MBB6249658.1"/>
    </source>
</evidence>
<comment type="caution">
    <text evidence="1">The sequence shown here is derived from an EMBL/GenBank/DDBJ whole genome shotgun (WGS) entry which is preliminary data.</text>
</comment>